<dbReference type="InterPro" id="IPR027275">
    <property type="entry name" value="PRC-brl_dom"/>
</dbReference>
<organism evidence="4 5">
    <name type="scientific">Actinophytocola xinjiangensis</name>
    <dbReference type="NCBI Taxonomy" id="485602"/>
    <lineage>
        <taxon>Bacteria</taxon>
        <taxon>Bacillati</taxon>
        <taxon>Actinomycetota</taxon>
        <taxon>Actinomycetes</taxon>
        <taxon>Pseudonocardiales</taxon>
        <taxon>Pseudonocardiaceae</taxon>
    </lineage>
</organism>
<evidence type="ECO:0000259" key="2">
    <source>
        <dbReference type="Pfam" id="PF05239"/>
    </source>
</evidence>
<dbReference type="PANTHER" id="PTHR38463">
    <property type="entry name" value="STRESS RESPONSE PROTEIN YSNF"/>
    <property type="match status" value="1"/>
</dbReference>
<dbReference type="PANTHER" id="PTHR38463:SF1">
    <property type="entry name" value="STRESS RESPONSE PROTEIN YSNF"/>
    <property type="match status" value="1"/>
</dbReference>
<dbReference type="SUPFAM" id="SSF50346">
    <property type="entry name" value="PRC-barrel domain"/>
    <property type="match status" value="1"/>
</dbReference>
<dbReference type="Proteomes" id="UP000185696">
    <property type="component" value="Unassembled WGS sequence"/>
</dbReference>
<dbReference type="InterPro" id="IPR011033">
    <property type="entry name" value="PRC_barrel-like_sf"/>
</dbReference>
<protein>
    <submittedName>
        <fullName evidence="4">Uncharacterized protein</fullName>
    </submittedName>
</protein>
<gene>
    <name evidence="4" type="ORF">BLA60_18595</name>
</gene>
<dbReference type="Gene3D" id="3.90.50.10">
    <property type="entry name" value="Photosynthetic Reaction Center, subunit H, domain 2"/>
    <property type="match status" value="1"/>
</dbReference>
<dbReference type="EMBL" id="MSIF01000008">
    <property type="protein sequence ID" value="OLF09785.1"/>
    <property type="molecule type" value="Genomic_DNA"/>
</dbReference>
<sequence>MIGQEMVTELYDCDVFDASGEKIGSVKQVWVDDRSGVPIWASVHGGLFGMRESFVPLQSANLREHQVRVAVDKERIRNSPKVDASNDHISDEEQSLLLRYYGFGPQRTSSEGMSGRTAAGERDARAGQSAAASTDASAASAKSANAKSAGAKSDGAMADSAKNASGNARADAAASGGHHRLNGDAMTRSEEHLRVHTERVETGKVRLVKHVVTEEQQVTVPVSHEEVRVVREPITASNADKAMSGADLADAEHEVILHAEKPVVDKETVPVERIRLDTEEITENETVTGQVRKEVVDVQDDRKQGR</sequence>
<feature type="region of interest" description="Disordered" evidence="1">
    <location>
        <begin position="107"/>
        <end position="193"/>
    </location>
</feature>
<feature type="domain" description="DUF2382" evidence="3">
    <location>
        <begin position="186"/>
        <end position="298"/>
    </location>
</feature>
<name>A0A7Z0WMM5_9PSEU</name>
<dbReference type="RefSeq" id="WP_075134176.1">
    <property type="nucleotide sequence ID" value="NZ_MSIF01000008.1"/>
</dbReference>
<dbReference type="Pfam" id="PF05239">
    <property type="entry name" value="PRC"/>
    <property type="match status" value="1"/>
</dbReference>
<dbReference type="GO" id="GO:0019684">
    <property type="term" value="P:photosynthesis, light reaction"/>
    <property type="evidence" value="ECO:0007669"/>
    <property type="project" value="InterPro"/>
</dbReference>
<evidence type="ECO:0000313" key="5">
    <source>
        <dbReference type="Proteomes" id="UP000185696"/>
    </source>
</evidence>
<dbReference type="Pfam" id="PF09557">
    <property type="entry name" value="DUF2382"/>
    <property type="match status" value="1"/>
</dbReference>
<comment type="caution">
    <text evidence="4">The sequence shown here is derived from an EMBL/GenBank/DDBJ whole genome shotgun (WGS) entry which is preliminary data.</text>
</comment>
<dbReference type="GO" id="GO:0030077">
    <property type="term" value="C:plasma membrane light-harvesting complex"/>
    <property type="evidence" value="ECO:0007669"/>
    <property type="project" value="InterPro"/>
</dbReference>
<dbReference type="OrthoDB" id="3712018at2"/>
<dbReference type="InterPro" id="IPR019060">
    <property type="entry name" value="DUF2382"/>
</dbReference>
<evidence type="ECO:0000259" key="3">
    <source>
        <dbReference type="Pfam" id="PF09557"/>
    </source>
</evidence>
<evidence type="ECO:0000256" key="1">
    <source>
        <dbReference type="SAM" id="MobiDB-lite"/>
    </source>
</evidence>
<keyword evidence="5" id="KW-1185">Reference proteome</keyword>
<reference evidence="4 5" key="1">
    <citation type="submission" date="2016-12" db="EMBL/GenBank/DDBJ databases">
        <title>The draft genome sequence of Actinophytocola xinjiangensis.</title>
        <authorList>
            <person name="Wang W."/>
            <person name="Yuan L."/>
        </authorList>
    </citation>
    <scope>NUCLEOTIDE SEQUENCE [LARGE SCALE GENOMIC DNA]</scope>
    <source>
        <strain evidence="4 5">CGMCC 4.4663</strain>
    </source>
</reference>
<dbReference type="AlphaFoldDB" id="A0A7Z0WMM5"/>
<accession>A0A7Z0WMM5</accession>
<feature type="compositionally biased region" description="Low complexity" evidence="1">
    <location>
        <begin position="126"/>
        <end position="176"/>
    </location>
</feature>
<dbReference type="InterPro" id="IPR014747">
    <property type="entry name" value="Bac_photo_RC_H_C"/>
</dbReference>
<dbReference type="InterPro" id="IPR052967">
    <property type="entry name" value="Stress_Response_Assoc"/>
</dbReference>
<feature type="domain" description="PRC-barrel" evidence="2">
    <location>
        <begin position="7"/>
        <end position="75"/>
    </location>
</feature>
<evidence type="ECO:0000313" key="4">
    <source>
        <dbReference type="EMBL" id="OLF09785.1"/>
    </source>
</evidence>
<proteinExistence type="predicted"/>